<evidence type="ECO:0000313" key="1">
    <source>
        <dbReference type="EMBL" id="TXS95920.1"/>
    </source>
</evidence>
<accession>A0A5C9A8B6</accession>
<sequence length="98" mass="10410">MIEVILPAPLLRLAGTGNPVSLEVRGAVTLRSVLGALEARLPPLLGTLRDRHSGQRRAYVRFYACETDISDVSPDEPLPLDVIEGRAPLLVLGALSGG</sequence>
<dbReference type="CDD" id="cd17040">
    <property type="entry name" value="Ubl_MoaD_like"/>
    <property type="match status" value="1"/>
</dbReference>
<protein>
    <submittedName>
        <fullName evidence="1">MoaD/ThiS family protein</fullName>
    </submittedName>
</protein>
<dbReference type="Gene3D" id="3.10.20.30">
    <property type="match status" value="1"/>
</dbReference>
<dbReference type="EMBL" id="VRZA01000002">
    <property type="protein sequence ID" value="TXS95920.1"/>
    <property type="molecule type" value="Genomic_DNA"/>
</dbReference>
<dbReference type="Proteomes" id="UP000321039">
    <property type="component" value="Unassembled WGS sequence"/>
</dbReference>
<dbReference type="InterPro" id="IPR012675">
    <property type="entry name" value="Beta-grasp_dom_sf"/>
</dbReference>
<evidence type="ECO:0000313" key="2">
    <source>
        <dbReference type="Proteomes" id="UP000321039"/>
    </source>
</evidence>
<name>A0A5C9A8B6_9GAMM</name>
<keyword evidence="2" id="KW-1185">Reference proteome</keyword>
<organism evidence="1 2">
    <name type="scientific">Parahaliea maris</name>
    <dbReference type="NCBI Taxonomy" id="2716870"/>
    <lineage>
        <taxon>Bacteria</taxon>
        <taxon>Pseudomonadati</taxon>
        <taxon>Pseudomonadota</taxon>
        <taxon>Gammaproteobacteria</taxon>
        <taxon>Cellvibrionales</taxon>
        <taxon>Halieaceae</taxon>
        <taxon>Parahaliea</taxon>
    </lineage>
</organism>
<proteinExistence type="predicted"/>
<reference evidence="1 2" key="1">
    <citation type="submission" date="2019-08" db="EMBL/GenBank/DDBJ databases">
        <title>Parahaliea maris sp. nov., isolated from the surface seawater.</title>
        <authorList>
            <person name="Liu Y."/>
        </authorList>
    </citation>
    <scope>NUCLEOTIDE SEQUENCE [LARGE SCALE GENOMIC DNA]</scope>
    <source>
        <strain evidence="1 2">HSLHS9</strain>
    </source>
</reference>
<comment type="caution">
    <text evidence="1">The sequence shown here is derived from an EMBL/GenBank/DDBJ whole genome shotgun (WGS) entry which is preliminary data.</text>
</comment>
<dbReference type="AlphaFoldDB" id="A0A5C9A8B6"/>
<gene>
    <name evidence="1" type="ORF">FV139_07660</name>
</gene>